<feature type="transmembrane region" description="Helical" evidence="1">
    <location>
        <begin position="76"/>
        <end position="96"/>
    </location>
</feature>
<dbReference type="Proteomes" id="UP001596004">
    <property type="component" value="Unassembled WGS sequence"/>
</dbReference>
<comment type="caution">
    <text evidence="2">The sequence shown here is derived from an EMBL/GenBank/DDBJ whole genome shotgun (WGS) entry which is preliminary data.</text>
</comment>
<keyword evidence="1" id="KW-0472">Membrane</keyword>
<dbReference type="EMBL" id="JBHSFP010000068">
    <property type="protein sequence ID" value="MFC4536996.1"/>
    <property type="molecule type" value="Genomic_DNA"/>
</dbReference>
<protein>
    <submittedName>
        <fullName evidence="2">Uncharacterized protein</fullName>
    </submittedName>
</protein>
<organism evidence="2 3">
    <name type="scientific">Sphaerisporangium dianthi</name>
    <dbReference type="NCBI Taxonomy" id="1436120"/>
    <lineage>
        <taxon>Bacteria</taxon>
        <taxon>Bacillati</taxon>
        <taxon>Actinomycetota</taxon>
        <taxon>Actinomycetes</taxon>
        <taxon>Streptosporangiales</taxon>
        <taxon>Streptosporangiaceae</taxon>
        <taxon>Sphaerisporangium</taxon>
    </lineage>
</organism>
<proteinExistence type="predicted"/>
<keyword evidence="1" id="KW-0812">Transmembrane</keyword>
<reference evidence="3" key="1">
    <citation type="journal article" date="2019" name="Int. J. Syst. Evol. Microbiol.">
        <title>The Global Catalogue of Microorganisms (GCM) 10K type strain sequencing project: providing services to taxonomists for standard genome sequencing and annotation.</title>
        <authorList>
            <consortium name="The Broad Institute Genomics Platform"/>
            <consortium name="The Broad Institute Genome Sequencing Center for Infectious Disease"/>
            <person name="Wu L."/>
            <person name="Ma J."/>
        </authorList>
    </citation>
    <scope>NUCLEOTIDE SEQUENCE [LARGE SCALE GENOMIC DNA]</scope>
    <source>
        <strain evidence="3">CGMCC 4.7132</strain>
    </source>
</reference>
<feature type="transmembrane region" description="Helical" evidence="1">
    <location>
        <begin position="49"/>
        <end position="70"/>
    </location>
</feature>
<sequence>MTAPTDPPVVYVITDLDPPTTPPPIASGAVEPPADLDPYAALWAAVQPVMAMAVVVVSLLGTTALAAGLLLGWPPLALGLAAVAALPALVVLVDLIGARAGWPPLAWTAARIVASRRPTTKESPRG</sequence>
<evidence type="ECO:0000256" key="1">
    <source>
        <dbReference type="SAM" id="Phobius"/>
    </source>
</evidence>
<keyword evidence="3" id="KW-1185">Reference proteome</keyword>
<accession>A0ABV9CUN5</accession>
<gene>
    <name evidence="2" type="ORF">ACFO60_40015</name>
</gene>
<keyword evidence="1" id="KW-1133">Transmembrane helix</keyword>
<evidence type="ECO:0000313" key="2">
    <source>
        <dbReference type="EMBL" id="MFC4536996.1"/>
    </source>
</evidence>
<name>A0ABV9CUN5_9ACTN</name>
<dbReference type="RefSeq" id="WP_380852501.1">
    <property type="nucleotide sequence ID" value="NZ_JBHSFP010000068.1"/>
</dbReference>
<evidence type="ECO:0000313" key="3">
    <source>
        <dbReference type="Proteomes" id="UP001596004"/>
    </source>
</evidence>